<keyword evidence="4" id="KW-0479">Metal-binding</keyword>
<gene>
    <name evidence="11" type="ORF">H6P81_014563</name>
</gene>
<evidence type="ECO:0000256" key="2">
    <source>
        <dbReference type="ARBA" id="ARBA00008749"/>
    </source>
</evidence>
<evidence type="ECO:0000256" key="4">
    <source>
        <dbReference type="ARBA" id="ARBA00022723"/>
    </source>
</evidence>
<dbReference type="GO" id="GO:0046872">
    <property type="term" value="F:metal ion binding"/>
    <property type="evidence" value="ECO:0007669"/>
    <property type="project" value="UniProtKB-KW"/>
</dbReference>
<dbReference type="Gene3D" id="1.10.620.20">
    <property type="entry name" value="Ribonucleotide Reductase, subunit A"/>
    <property type="match status" value="1"/>
</dbReference>
<dbReference type="InterPro" id="IPR012348">
    <property type="entry name" value="RNR-like"/>
</dbReference>
<evidence type="ECO:0000256" key="8">
    <source>
        <dbReference type="ARBA" id="ARBA00023004"/>
    </source>
</evidence>
<accession>A0AAV7E7G9</accession>
<proteinExistence type="inferred from homology"/>
<evidence type="ECO:0000256" key="5">
    <source>
        <dbReference type="ARBA" id="ARBA00022832"/>
    </source>
</evidence>
<sequence length="210" mass="23454">MINTQDAVRDESDCSSKPWAVWTRSWTSEENRHGDLLGKYVYLSSRVDMRMVSKTVQCHIGAGMILGTDNNPYLGLAYTSFQERATFTSHGNRPRMAKEGGDPTLARVCGTIAAGKKQREIVYTKIVEKLLEVDPMEAMLAIEDMMKKKIAMSAHLMQDGQDPRLFDHFAIVAQKLSIYTAADYTDILEFLVGSWKLEKISGLARAAAQA</sequence>
<dbReference type="GO" id="GO:0009570">
    <property type="term" value="C:chloroplast stroma"/>
    <property type="evidence" value="ECO:0007669"/>
    <property type="project" value="TreeGrafter"/>
</dbReference>
<evidence type="ECO:0000256" key="6">
    <source>
        <dbReference type="ARBA" id="ARBA00022946"/>
    </source>
</evidence>
<evidence type="ECO:0000313" key="12">
    <source>
        <dbReference type="Proteomes" id="UP000825729"/>
    </source>
</evidence>
<evidence type="ECO:0000256" key="10">
    <source>
        <dbReference type="ARBA" id="ARBA00023160"/>
    </source>
</evidence>
<evidence type="ECO:0000313" key="11">
    <source>
        <dbReference type="EMBL" id="KAG9443223.1"/>
    </source>
</evidence>
<evidence type="ECO:0008006" key="13">
    <source>
        <dbReference type="Google" id="ProtNLM"/>
    </source>
</evidence>
<keyword evidence="10" id="KW-0275">Fatty acid biosynthesis</keyword>
<keyword evidence="12" id="KW-1185">Reference proteome</keyword>
<dbReference type="InterPro" id="IPR005067">
    <property type="entry name" value="Fatty_acid_desaturase-2"/>
</dbReference>
<evidence type="ECO:0000256" key="9">
    <source>
        <dbReference type="ARBA" id="ARBA00023098"/>
    </source>
</evidence>
<dbReference type="Pfam" id="PF03405">
    <property type="entry name" value="FA_desaturase_2"/>
    <property type="match status" value="1"/>
</dbReference>
<name>A0AAV7E7G9_ARIFI</name>
<keyword evidence="6" id="KW-0809">Transit peptide</keyword>
<evidence type="ECO:0000256" key="3">
    <source>
        <dbReference type="ARBA" id="ARBA00022516"/>
    </source>
</evidence>
<reference evidence="11 12" key="1">
    <citation type="submission" date="2021-07" db="EMBL/GenBank/DDBJ databases">
        <title>The Aristolochia fimbriata genome: insights into angiosperm evolution, floral development and chemical biosynthesis.</title>
        <authorList>
            <person name="Jiao Y."/>
        </authorList>
    </citation>
    <scope>NUCLEOTIDE SEQUENCE [LARGE SCALE GENOMIC DNA]</scope>
    <source>
        <strain evidence="11">IBCAS-2021</strain>
        <tissue evidence="11">Leaf</tissue>
    </source>
</reference>
<dbReference type="GO" id="GO:0006633">
    <property type="term" value="P:fatty acid biosynthetic process"/>
    <property type="evidence" value="ECO:0007669"/>
    <property type="project" value="UniProtKB-KW"/>
</dbReference>
<keyword evidence="8" id="KW-0408">Iron</keyword>
<evidence type="ECO:0000256" key="1">
    <source>
        <dbReference type="ARBA" id="ARBA00001954"/>
    </source>
</evidence>
<keyword evidence="5" id="KW-0276">Fatty acid metabolism</keyword>
<keyword evidence="3" id="KW-0444">Lipid biosynthesis</keyword>
<dbReference type="Proteomes" id="UP000825729">
    <property type="component" value="Unassembled WGS sequence"/>
</dbReference>
<organism evidence="11 12">
    <name type="scientific">Aristolochia fimbriata</name>
    <name type="common">White veined hardy Dutchman's pipe vine</name>
    <dbReference type="NCBI Taxonomy" id="158543"/>
    <lineage>
        <taxon>Eukaryota</taxon>
        <taxon>Viridiplantae</taxon>
        <taxon>Streptophyta</taxon>
        <taxon>Embryophyta</taxon>
        <taxon>Tracheophyta</taxon>
        <taxon>Spermatophyta</taxon>
        <taxon>Magnoliopsida</taxon>
        <taxon>Magnoliidae</taxon>
        <taxon>Piperales</taxon>
        <taxon>Aristolochiaceae</taxon>
        <taxon>Aristolochia</taxon>
    </lineage>
</organism>
<dbReference type="PANTHER" id="PTHR31155:SF31">
    <property type="entry name" value="STEAROYL-[ACYL-CARRIER-PROTEIN] 9-DESATURASE 6, CHLOROPLASTIC"/>
    <property type="match status" value="1"/>
</dbReference>
<dbReference type="InterPro" id="IPR009078">
    <property type="entry name" value="Ferritin-like_SF"/>
</dbReference>
<dbReference type="EMBL" id="JAINDJ010000006">
    <property type="protein sequence ID" value="KAG9443223.1"/>
    <property type="molecule type" value="Genomic_DNA"/>
</dbReference>
<dbReference type="AlphaFoldDB" id="A0AAV7E7G9"/>
<dbReference type="PANTHER" id="PTHR31155">
    <property type="entry name" value="ACYL- ACYL-CARRIER-PROTEIN DESATURASE-RELATED"/>
    <property type="match status" value="1"/>
</dbReference>
<comment type="cofactor">
    <cofactor evidence="1">
        <name>Fe(2+)</name>
        <dbReference type="ChEBI" id="CHEBI:29033"/>
    </cofactor>
</comment>
<protein>
    <recommendedName>
        <fullName evidence="13">Acyl-[acyl-carrier-protein] desaturase</fullName>
    </recommendedName>
</protein>
<comment type="similarity">
    <text evidence="2">Belongs to the fatty acid desaturase type 2 family.</text>
</comment>
<keyword evidence="9" id="KW-0443">Lipid metabolism</keyword>
<keyword evidence="7" id="KW-0560">Oxidoreductase</keyword>
<comment type="caution">
    <text evidence="11">The sequence shown here is derived from an EMBL/GenBank/DDBJ whole genome shotgun (WGS) entry which is preliminary data.</text>
</comment>
<evidence type="ECO:0000256" key="7">
    <source>
        <dbReference type="ARBA" id="ARBA00023002"/>
    </source>
</evidence>
<dbReference type="SUPFAM" id="SSF47240">
    <property type="entry name" value="Ferritin-like"/>
    <property type="match status" value="1"/>
</dbReference>
<dbReference type="GO" id="GO:0045300">
    <property type="term" value="F:stearoyl-[ACP] desaturase activity"/>
    <property type="evidence" value="ECO:0007669"/>
    <property type="project" value="InterPro"/>
</dbReference>